<dbReference type="Gene3D" id="2.30.29.30">
    <property type="entry name" value="Pleckstrin-homology domain (PH domain)/Phosphotyrosine-binding domain (PTB)"/>
    <property type="match status" value="1"/>
</dbReference>
<dbReference type="GO" id="GO:0005938">
    <property type="term" value="C:cell cortex"/>
    <property type="evidence" value="ECO:0007669"/>
    <property type="project" value="TreeGrafter"/>
</dbReference>
<dbReference type="Pfam" id="PF21243">
    <property type="entry name" value="ECT2_BRCT0"/>
    <property type="match status" value="1"/>
</dbReference>
<dbReference type="GO" id="GO:0000281">
    <property type="term" value="P:mitotic cytokinesis"/>
    <property type="evidence" value="ECO:0007669"/>
    <property type="project" value="TreeGrafter"/>
</dbReference>
<dbReference type="GO" id="GO:2000431">
    <property type="term" value="P:regulation of cytokinesis, actomyosin contractile ring assembly"/>
    <property type="evidence" value="ECO:0007669"/>
    <property type="project" value="InterPro"/>
</dbReference>
<reference evidence="3 4" key="1">
    <citation type="submission" date="2015-09" db="EMBL/GenBank/DDBJ databases">
        <title>Trachymyrmex zeteki WGS genome.</title>
        <authorList>
            <person name="Nygaard S."/>
            <person name="Hu H."/>
            <person name="Boomsma J."/>
            <person name="Zhang G."/>
        </authorList>
    </citation>
    <scope>NUCLEOTIDE SEQUENCE [LARGE SCALE GENOMIC DNA]</scope>
    <source>
        <strain evidence="3">Tzet28-1</strain>
        <tissue evidence="3">Whole body</tissue>
    </source>
</reference>
<dbReference type="Pfam" id="PF00533">
    <property type="entry name" value="BRCT"/>
    <property type="match status" value="1"/>
</dbReference>
<dbReference type="InterPro" id="IPR049395">
    <property type="entry name" value="ECT2_PH"/>
</dbReference>
<keyword evidence="4" id="KW-1185">Reference proteome</keyword>
<dbReference type="Pfam" id="PF21242">
    <property type="entry name" value="ECT2_PH"/>
    <property type="match status" value="1"/>
</dbReference>
<dbReference type="InterPro" id="IPR036420">
    <property type="entry name" value="BRCT_dom_sf"/>
</dbReference>
<evidence type="ECO:0000313" key="4">
    <source>
        <dbReference type="Proteomes" id="UP000075809"/>
    </source>
</evidence>
<proteinExistence type="predicted"/>
<dbReference type="SMART" id="SM00292">
    <property type="entry name" value="BRCT"/>
    <property type="match status" value="2"/>
</dbReference>
<dbReference type="GO" id="GO:0005085">
    <property type="term" value="F:guanyl-nucleotide exchange factor activity"/>
    <property type="evidence" value="ECO:0007669"/>
    <property type="project" value="InterPro"/>
</dbReference>
<dbReference type="Gene3D" id="3.40.50.10190">
    <property type="entry name" value="BRCT domain"/>
    <property type="match status" value="3"/>
</dbReference>
<evidence type="ECO:0000256" key="1">
    <source>
        <dbReference type="SAM" id="MobiDB-lite"/>
    </source>
</evidence>
<dbReference type="InterPro" id="IPR011993">
    <property type="entry name" value="PH-like_dom_sf"/>
</dbReference>
<name>A0A151XEV3_9HYME</name>
<dbReference type="PANTHER" id="PTHR16777">
    <property type="entry name" value="PROTEIN ECT2"/>
    <property type="match status" value="1"/>
</dbReference>
<dbReference type="PROSITE" id="PS50172">
    <property type="entry name" value="BRCT"/>
    <property type="match status" value="1"/>
</dbReference>
<dbReference type="GO" id="GO:0005634">
    <property type="term" value="C:nucleus"/>
    <property type="evidence" value="ECO:0007669"/>
    <property type="project" value="InterPro"/>
</dbReference>
<gene>
    <name evidence="3" type="ORF">ALC60_02080</name>
</gene>
<dbReference type="GO" id="GO:0005096">
    <property type="term" value="F:GTPase activator activity"/>
    <property type="evidence" value="ECO:0007669"/>
    <property type="project" value="InterPro"/>
</dbReference>
<dbReference type="PANTHER" id="PTHR16777:SF2">
    <property type="entry name" value="PROTEIN ECT2"/>
    <property type="match status" value="1"/>
</dbReference>
<feature type="non-terminal residue" evidence="3">
    <location>
        <position position="1"/>
    </location>
</feature>
<sequence length="1027" mass="116298">ALIIPRKKRICLVGTTCNDPALNVAAQQFKVPVLKSETGTEYVEDTTYNTYFILKQFEGSEYDALCKSAHRVLGPTALLQLAEKKEPLPSIKRPMYTQAMVGTIVVFSGFRAREDELRKLANMILNMGGSIRKEMGIKVTHLIANHCSGEKYRYADTFGLPIMSIEWVIALWNAKDDISTYANNEELIATYKLKPFYGAKVCFSGFPEEEKKHMCEILEQQGGEPTEIDDPNCTHVVVDISGLFYKRANVDSYLKNTSNNPPFLTYIKPTPSLYPYSNVIFNTTKTDYNNISSYPSSKNNSLISYMHDVEYNNQWNDLVSIYDISQDSAISMNDNYLDLQNSIIKSGNLYHSFTEQSDSGIDITRSSNSSSTIFMSNKYSVPIPPTMISNKNVKFYISESSLFDNAVSLCENSSNFPDKPDDLKSSPSYEKNNEYNLCVSPMSNNTSSLKYRKNIHYVQNNTSKSKTIPKRYIKWRKTNSCIFIHKMATLEKYKFMKTRSYPNILKHNEEQYSDTFLHNALGERNKHLSKSHTSFSSKISHFSFCPMFSDSKKDISTSSYYCPSEKTLFKKKYTSLSKSFPMPTKISNTKHNLQNTSIFDGKSNNVSSAPHDLKTECTDLKIQDKSLLVVVDESNVNVLPNLVSVSAFIVKTGWFWTSVQNEAAADEKEYLFEHYLEKVLSPTATGRRDSQQIVSQNVTLSKHPYILKHTDKTNPDYSALEASISCIKKVMTYINEDKRKTERQLAMFDIFNEIDNCPPHLVSSHRSFISKCDVMEVTEGLSGRGDHLVLFLFTDTLEICKKRSKAFNSLKSPNTINGLQSIKLSQGKPYKHIKMLSLSTIRKVVDIRETDECHKVFALVVRGTQELKEKFFSFIITDEEVNKTNYLQTLCRQMALAVRVADADTLLIRYDSHQLEVGTSDVASGTLKKTIKFASRTRARVGRAFSFNKTPSKLNRAMSTIMSPFGVTQNLPPTNQQIAQMRLGSCNNISELDNGGSSSPNREDVLVAPMSDQPTRKALSMASLRRL</sequence>
<feature type="compositionally biased region" description="Polar residues" evidence="1">
    <location>
        <begin position="989"/>
        <end position="1000"/>
    </location>
</feature>
<evidence type="ECO:0000259" key="2">
    <source>
        <dbReference type="PROSITE" id="PS50172"/>
    </source>
</evidence>
<dbReference type="SUPFAM" id="SSF52113">
    <property type="entry name" value="BRCT domain"/>
    <property type="match status" value="2"/>
</dbReference>
<organism evidence="3 4">
    <name type="scientific">Mycetomoellerius zeteki</name>
    <dbReference type="NCBI Taxonomy" id="64791"/>
    <lineage>
        <taxon>Eukaryota</taxon>
        <taxon>Metazoa</taxon>
        <taxon>Ecdysozoa</taxon>
        <taxon>Arthropoda</taxon>
        <taxon>Hexapoda</taxon>
        <taxon>Insecta</taxon>
        <taxon>Pterygota</taxon>
        <taxon>Neoptera</taxon>
        <taxon>Endopterygota</taxon>
        <taxon>Hymenoptera</taxon>
        <taxon>Apocrita</taxon>
        <taxon>Aculeata</taxon>
        <taxon>Formicoidea</taxon>
        <taxon>Formicidae</taxon>
        <taxon>Myrmicinae</taxon>
        <taxon>Mycetomoellerius</taxon>
    </lineage>
</organism>
<accession>A0A151XEV3</accession>
<dbReference type="Proteomes" id="UP000075809">
    <property type="component" value="Unassembled WGS sequence"/>
</dbReference>
<dbReference type="GO" id="GO:0007399">
    <property type="term" value="P:nervous system development"/>
    <property type="evidence" value="ECO:0007669"/>
    <property type="project" value="TreeGrafter"/>
</dbReference>
<feature type="domain" description="BRCT" evidence="2">
    <location>
        <begin position="95"/>
        <end position="168"/>
    </location>
</feature>
<dbReference type="EMBL" id="KQ982215">
    <property type="protein sequence ID" value="KYQ58924.1"/>
    <property type="molecule type" value="Genomic_DNA"/>
</dbReference>
<dbReference type="AlphaFoldDB" id="A0A151XEV3"/>
<dbReference type="InterPro" id="IPR026817">
    <property type="entry name" value="Ect2"/>
</dbReference>
<protein>
    <submittedName>
        <fullName evidence="3">Protein ECT2</fullName>
    </submittedName>
</protein>
<dbReference type="InterPro" id="IPR001357">
    <property type="entry name" value="BRCT_dom"/>
</dbReference>
<dbReference type="SUPFAM" id="SSF48065">
    <property type="entry name" value="DBL homology domain (DH-domain)"/>
    <property type="match status" value="1"/>
</dbReference>
<dbReference type="STRING" id="64791.A0A151XEV3"/>
<dbReference type="SUPFAM" id="SSF50729">
    <property type="entry name" value="PH domain-like"/>
    <property type="match status" value="1"/>
</dbReference>
<dbReference type="InterPro" id="IPR035899">
    <property type="entry name" value="DBL_dom_sf"/>
</dbReference>
<dbReference type="InterPro" id="IPR049396">
    <property type="entry name" value="ECT2_BRCT0"/>
</dbReference>
<feature type="region of interest" description="Disordered" evidence="1">
    <location>
        <begin position="989"/>
        <end position="1027"/>
    </location>
</feature>
<evidence type="ECO:0000313" key="3">
    <source>
        <dbReference type="EMBL" id="KYQ58924.1"/>
    </source>
</evidence>
<dbReference type="Pfam" id="PF12738">
    <property type="entry name" value="PTCB-BRCT"/>
    <property type="match status" value="1"/>
</dbReference>
<dbReference type="Gene3D" id="1.20.900.10">
    <property type="entry name" value="Dbl homology (DH) domain"/>
    <property type="match status" value="1"/>
</dbReference>
<dbReference type="CDD" id="cd01229">
    <property type="entry name" value="PH_Ect2"/>
    <property type="match status" value="1"/>
</dbReference>